<name>A0ABU9UC05_9SPIR</name>
<proteinExistence type="predicted"/>
<dbReference type="RefSeq" id="WP_420069650.1">
    <property type="nucleotide sequence ID" value="NZ_JBCHKQ010000002.1"/>
</dbReference>
<dbReference type="EMBL" id="JBCHKQ010000002">
    <property type="protein sequence ID" value="MEM5948204.1"/>
    <property type="molecule type" value="Genomic_DNA"/>
</dbReference>
<sequence>MNKERNIIVCMGSSCHSRGNAFTVKMISTWLKEHGLNQKIEVKGELCSGRCKEGPVVRIGSRIYEHVQPEAIPDILSFEFPEEK</sequence>
<organism evidence="1 2">
    <name type="scientific">Rarispira pelagica</name>
    <dbReference type="NCBI Taxonomy" id="3141764"/>
    <lineage>
        <taxon>Bacteria</taxon>
        <taxon>Pseudomonadati</taxon>
        <taxon>Spirochaetota</taxon>
        <taxon>Spirochaetia</taxon>
        <taxon>Winmispirales</taxon>
        <taxon>Winmispiraceae</taxon>
        <taxon>Rarispira</taxon>
    </lineage>
</organism>
<evidence type="ECO:0000313" key="2">
    <source>
        <dbReference type="Proteomes" id="UP001466331"/>
    </source>
</evidence>
<keyword evidence="2" id="KW-1185">Reference proteome</keyword>
<evidence type="ECO:0000313" key="1">
    <source>
        <dbReference type="EMBL" id="MEM5948204.1"/>
    </source>
</evidence>
<gene>
    <name evidence="1" type="ORF">WKV44_06585</name>
</gene>
<reference evidence="1 2" key="1">
    <citation type="submission" date="2024-03" db="EMBL/GenBank/DDBJ databases">
        <title>Ignisphaera cupida sp. nov., a hyperthermophilic hydrolytic archaeon from a hot spring of Kamchatka, and proposal of Ignisphaeraceae fam. nov.</title>
        <authorList>
            <person name="Podosokorskaya O.A."/>
            <person name="Elcheninov A.G."/>
            <person name="Maltseva A.I."/>
            <person name="Zayulina K.S."/>
            <person name="Novikov A."/>
            <person name="Merkel A.Y."/>
        </authorList>
    </citation>
    <scope>NUCLEOTIDE SEQUENCE [LARGE SCALE GENOMIC DNA]</scope>
    <source>
        <strain evidence="1 2">38H-sp</strain>
    </source>
</reference>
<dbReference type="Gene3D" id="3.40.30.10">
    <property type="entry name" value="Glutaredoxin"/>
    <property type="match status" value="1"/>
</dbReference>
<dbReference type="CDD" id="cd02980">
    <property type="entry name" value="TRX_Fd_family"/>
    <property type="match status" value="1"/>
</dbReference>
<dbReference type="Pfam" id="PF01257">
    <property type="entry name" value="2Fe-2S_thioredx"/>
    <property type="match status" value="1"/>
</dbReference>
<protein>
    <submittedName>
        <fullName evidence="1">(2Fe-2S) ferredoxin domain-containing protein</fullName>
    </submittedName>
</protein>
<comment type="caution">
    <text evidence="1">The sequence shown here is derived from an EMBL/GenBank/DDBJ whole genome shotgun (WGS) entry which is preliminary data.</text>
</comment>
<dbReference type="SUPFAM" id="SSF52833">
    <property type="entry name" value="Thioredoxin-like"/>
    <property type="match status" value="1"/>
</dbReference>
<accession>A0ABU9UC05</accession>
<dbReference type="Proteomes" id="UP001466331">
    <property type="component" value="Unassembled WGS sequence"/>
</dbReference>
<dbReference type="InterPro" id="IPR036249">
    <property type="entry name" value="Thioredoxin-like_sf"/>
</dbReference>